<dbReference type="AlphaFoldDB" id="A0A841GXE7"/>
<keyword evidence="3" id="KW-1185">Reference proteome</keyword>
<comment type="caution">
    <text evidence="2">The sequence shown here is derived from an EMBL/GenBank/DDBJ whole genome shotgun (WGS) entry which is preliminary data.</text>
</comment>
<dbReference type="Proteomes" id="UP000582837">
    <property type="component" value="Unassembled WGS sequence"/>
</dbReference>
<accession>A0A841GXE7</accession>
<evidence type="ECO:0000256" key="1">
    <source>
        <dbReference type="SAM" id="MobiDB-lite"/>
    </source>
</evidence>
<protein>
    <submittedName>
        <fullName evidence="2">Uncharacterized protein</fullName>
    </submittedName>
</protein>
<dbReference type="RefSeq" id="WP_170039949.1">
    <property type="nucleotide sequence ID" value="NZ_JACHOW010000003.1"/>
</dbReference>
<evidence type="ECO:0000313" key="2">
    <source>
        <dbReference type="EMBL" id="MBB6070156.1"/>
    </source>
</evidence>
<organism evidence="2 3">
    <name type="scientific">Longimicrobium terrae</name>
    <dbReference type="NCBI Taxonomy" id="1639882"/>
    <lineage>
        <taxon>Bacteria</taxon>
        <taxon>Pseudomonadati</taxon>
        <taxon>Gemmatimonadota</taxon>
        <taxon>Longimicrobiia</taxon>
        <taxon>Longimicrobiales</taxon>
        <taxon>Longimicrobiaceae</taxon>
        <taxon>Longimicrobium</taxon>
    </lineage>
</organism>
<evidence type="ECO:0000313" key="3">
    <source>
        <dbReference type="Proteomes" id="UP000582837"/>
    </source>
</evidence>
<reference evidence="2 3" key="1">
    <citation type="submission" date="2020-08" db="EMBL/GenBank/DDBJ databases">
        <title>Genomic Encyclopedia of Type Strains, Phase IV (KMG-IV): sequencing the most valuable type-strain genomes for metagenomic binning, comparative biology and taxonomic classification.</title>
        <authorList>
            <person name="Goeker M."/>
        </authorList>
    </citation>
    <scope>NUCLEOTIDE SEQUENCE [LARGE SCALE GENOMIC DNA]</scope>
    <source>
        <strain evidence="2 3">DSM 29007</strain>
    </source>
</reference>
<feature type="compositionally biased region" description="Basic and acidic residues" evidence="1">
    <location>
        <begin position="1"/>
        <end position="12"/>
    </location>
</feature>
<sequence>MNSPLDQHEVRLRGLHRRPRCRSHAAANSSKAVEASARRKASGNAEAGRTHGDFGGSPRRRTSCLSSGDFNRSWMRISPPAQW</sequence>
<proteinExistence type="predicted"/>
<dbReference type="EMBL" id="JACHIA010000003">
    <property type="protein sequence ID" value="MBB6070156.1"/>
    <property type="molecule type" value="Genomic_DNA"/>
</dbReference>
<gene>
    <name evidence="2" type="ORF">HNQ61_001773</name>
</gene>
<name>A0A841GXE7_9BACT</name>
<feature type="compositionally biased region" description="Basic residues" evidence="1">
    <location>
        <begin position="13"/>
        <end position="23"/>
    </location>
</feature>
<feature type="region of interest" description="Disordered" evidence="1">
    <location>
        <begin position="1"/>
        <end position="83"/>
    </location>
</feature>